<name>A0ABY2SMJ2_9HYPH</name>
<dbReference type="InterPro" id="IPR005561">
    <property type="entry name" value="ANTAR"/>
</dbReference>
<proteinExistence type="predicted"/>
<dbReference type="Proteomes" id="UP000305202">
    <property type="component" value="Unassembled WGS sequence"/>
</dbReference>
<dbReference type="SUPFAM" id="SSF52172">
    <property type="entry name" value="CheY-like"/>
    <property type="match status" value="1"/>
</dbReference>
<dbReference type="Pfam" id="PF03861">
    <property type="entry name" value="ANTAR"/>
    <property type="match status" value="1"/>
</dbReference>
<dbReference type="InterPro" id="IPR013587">
    <property type="entry name" value="Nitrate/nitrite_sensing"/>
</dbReference>
<evidence type="ECO:0000313" key="3">
    <source>
        <dbReference type="Proteomes" id="UP000305202"/>
    </source>
</evidence>
<organism evidence="2 3">
    <name type="scientific">Martelella alba</name>
    <dbReference type="NCBI Taxonomy" id="2590451"/>
    <lineage>
        <taxon>Bacteria</taxon>
        <taxon>Pseudomonadati</taxon>
        <taxon>Pseudomonadota</taxon>
        <taxon>Alphaproteobacteria</taxon>
        <taxon>Hyphomicrobiales</taxon>
        <taxon>Aurantimonadaceae</taxon>
        <taxon>Martelella</taxon>
    </lineage>
</organism>
<dbReference type="RefSeq" id="WP_136990007.1">
    <property type="nucleotide sequence ID" value="NZ_SZPQ01000011.1"/>
</dbReference>
<evidence type="ECO:0000259" key="1">
    <source>
        <dbReference type="PROSITE" id="PS50921"/>
    </source>
</evidence>
<dbReference type="EMBL" id="SZPQ01000011">
    <property type="protein sequence ID" value="TKI06567.1"/>
    <property type="molecule type" value="Genomic_DNA"/>
</dbReference>
<reference evidence="2 3" key="1">
    <citation type="submission" date="2019-04" db="EMBL/GenBank/DDBJ databases">
        <authorList>
            <person name="Li M."/>
            <person name="Gao C."/>
        </authorList>
    </citation>
    <scope>NUCLEOTIDE SEQUENCE [LARGE SCALE GENOMIC DNA]</scope>
    <source>
        <strain evidence="2 3">BGMRC 2031</strain>
    </source>
</reference>
<keyword evidence="3" id="KW-1185">Reference proteome</keyword>
<dbReference type="PROSITE" id="PS50921">
    <property type="entry name" value="ANTAR"/>
    <property type="match status" value="1"/>
</dbReference>
<evidence type="ECO:0000313" key="2">
    <source>
        <dbReference type="EMBL" id="TKI06567.1"/>
    </source>
</evidence>
<accession>A0ABY2SMJ2</accession>
<sequence>MRADASSAIHFLLASRQCELNNLRYLLQNGERVGSIGLLVHALQCERGASNLYVCSDGAPFVAELDHRQHAVDAARNPVLASLAQLEKQAAALPQSSRLFSQVASVLYPLGLLPSLRRQIRERTVAQAPMTAFFDDIIRHLLALVFELTDSAAEPAVARALLALHAFMQGKEFAGQERAAGAAAFAAGRHDEQICRRLADLIDRQERCFAMFIDFADEENRQKWRAMRVDGQFERMRRLLCTGATAAADQGLCWYTEASRRIDQLKRIEDALAQTVMSCCRQAIRAAEQACQDQQADIETLLRRQDDRQPDYATLLTGGEEECATGDWLCGGAPLQLGRSLLALIRRQDRRLQALDQELAVLRASLDERKKIEQAKGFLMQHRGLSEEAAYHTLRRLAMNQNKKMVDVAAALLTVSEVWHTDS</sequence>
<dbReference type="SMART" id="SM01012">
    <property type="entry name" value="ANTAR"/>
    <property type="match status" value="1"/>
</dbReference>
<protein>
    <submittedName>
        <fullName evidence="2">ANTAR domain-containing protein</fullName>
    </submittedName>
</protein>
<dbReference type="Gene3D" id="1.10.10.10">
    <property type="entry name" value="Winged helix-like DNA-binding domain superfamily/Winged helix DNA-binding domain"/>
    <property type="match status" value="1"/>
</dbReference>
<dbReference type="InterPro" id="IPR036388">
    <property type="entry name" value="WH-like_DNA-bd_sf"/>
</dbReference>
<feature type="domain" description="ANTAR" evidence="1">
    <location>
        <begin position="352"/>
        <end position="413"/>
    </location>
</feature>
<dbReference type="InterPro" id="IPR011006">
    <property type="entry name" value="CheY-like_superfamily"/>
</dbReference>
<comment type="caution">
    <text evidence="2">The sequence shown here is derived from an EMBL/GenBank/DDBJ whole genome shotgun (WGS) entry which is preliminary data.</text>
</comment>
<dbReference type="Pfam" id="PF08376">
    <property type="entry name" value="NIT"/>
    <property type="match status" value="1"/>
</dbReference>
<gene>
    <name evidence="2" type="ORF">FCN80_09985</name>
</gene>